<reference evidence="1 2" key="1">
    <citation type="journal article" date="2022" name="New Phytol.">
        <title>Ecological generalism drives hyperdiversity of secondary metabolite gene clusters in xylarialean endophytes.</title>
        <authorList>
            <person name="Franco M.E.E."/>
            <person name="Wisecaver J.H."/>
            <person name="Arnold A.E."/>
            <person name="Ju Y.M."/>
            <person name="Slot J.C."/>
            <person name="Ahrendt S."/>
            <person name="Moore L.P."/>
            <person name="Eastman K.E."/>
            <person name="Scott K."/>
            <person name="Konkel Z."/>
            <person name="Mondo S.J."/>
            <person name="Kuo A."/>
            <person name="Hayes R.D."/>
            <person name="Haridas S."/>
            <person name="Andreopoulos B."/>
            <person name="Riley R."/>
            <person name="LaButti K."/>
            <person name="Pangilinan J."/>
            <person name="Lipzen A."/>
            <person name="Amirebrahimi M."/>
            <person name="Yan J."/>
            <person name="Adam C."/>
            <person name="Keymanesh K."/>
            <person name="Ng V."/>
            <person name="Louie K."/>
            <person name="Northen T."/>
            <person name="Drula E."/>
            <person name="Henrissat B."/>
            <person name="Hsieh H.M."/>
            <person name="Youens-Clark K."/>
            <person name="Lutzoni F."/>
            <person name="Miadlikowska J."/>
            <person name="Eastwood D.C."/>
            <person name="Hamelin R.C."/>
            <person name="Grigoriev I.V."/>
            <person name="U'Ren J.M."/>
        </authorList>
    </citation>
    <scope>NUCLEOTIDE SEQUENCE [LARGE SCALE GENOMIC DNA]</scope>
    <source>
        <strain evidence="1 2">CBS 119005</strain>
    </source>
</reference>
<protein>
    <submittedName>
        <fullName evidence="1">Uncharacterized protein</fullName>
    </submittedName>
</protein>
<organism evidence="1 2">
    <name type="scientific">Hypoxylon rubiginosum</name>
    <dbReference type="NCBI Taxonomy" id="110542"/>
    <lineage>
        <taxon>Eukaryota</taxon>
        <taxon>Fungi</taxon>
        <taxon>Dikarya</taxon>
        <taxon>Ascomycota</taxon>
        <taxon>Pezizomycotina</taxon>
        <taxon>Sordariomycetes</taxon>
        <taxon>Xylariomycetidae</taxon>
        <taxon>Xylariales</taxon>
        <taxon>Hypoxylaceae</taxon>
        <taxon>Hypoxylon</taxon>
    </lineage>
</organism>
<sequence>MTTLDLFWLLSLPPRLGIRSIRTFLTIYFIPQTNSRVWQSLPTTNPSQSVDLSYTRIKNDPTRVRRPDQGDAHHSDSAACKKCVLQSDLQ</sequence>
<evidence type="ECO:0000313" key="1">
    <source>
        <dbReference type="EMBL" id="KAI4864214.1"/>
    </source>
</evidence>
<dbReference type="EMBL" id="MU393490">
    <property type="protein sequence ID" value="KAI4864214.1"/>
    <property type="molecule type" value="Genomic_DNA"/>
</dbReference>
<comment type="caution">
    <text evidence="1">The sequence shown here is derived from an EMBL/GenBank/DDBJ whole genome shotgun (WGS) entry which is preliminary data.</text>
</comment>
<keyword evidence="2" id="KW-1185">Reference proteome</keyword>
<accession>A0ACB9YXW9</accession>
<evidence type="ECO:0000313" key="2">
    <source>
        <dbReference type="Proteomes" id="UP001497700"/>
    </source>
</evidence>
<dbReference type="Proteomes" id="UP001497700">
    <property type="component" value="Unassembled WGS sequence"/>
</dbReference>
<gene>
    <name evidence="1" type="ORF">F4820DRAFT_346682</name>
</gene>
<name>A0ACB9YXW9_9PEZI</name>
<proteinExistence type="predicted"/>